<dbReference type="Pfam" id="PF07714">
    <property type="entry name" value="PK_Tyr_Ser-Thr"/>
    <property type="match status" value="1"/>
</dbReference>
<evidence type="ECO:0000313" key="8">
    <source>
        <dbReference type="Proteomes" id="UP000241769"/>
    </source>
</evidence>
<dbReference type="GO" id="GO:0007169">
    <property type="term" value="P:cell surface receptor protein tyrosine kinase signaling pathway"/>
    <property type="evidence" value="ECO:0007669"/>
    <property type="project" value="TreeGrafter"/>
</dbReference>
<dbReference type="GO" id="GO:0043235">
    <property type="term" value="C:receptor complex"/>
    <property type="evidence" value="ECO:0007669"/>
    <property type="project" value="TreeGrafter"/>
</dbReference>
<evidence type="ECO:0000259" key="6">
    <source>
        <dbReference type="PROSITE" id="PS50020"/>
    </source>
</evidence>
<evidence type="ECO:0000259" key="5">
    <source>
        <dbReference type="PROSITE" id="PS50011"/>
    </source>
</evidence>
<feature type="compositionally biased region" description="Polar residues" evidence="4">
    <location>
        <begin position="74"/>
        <end position="110"/>
    </location>
</feature>
<feature type="binding site" evidence="3">
    <location>
        <position position="576"/>
    </location>
    <ligand>
        <name>ATP</name>
        <dbReference type="ChEBI" id="CHEBI:30616"/>
    </ligand>
</feature>
<dbReference type="Gene3D" id="1.10.510.10">
    <property type="entry name" value="Transferase(Phosphotransferase) domain 1"/>
    <property type="match status" value="1"/>
</dbReference>
<keyword evidence="7" id="KW-0675">Receptor</keyword>
<feature type="region of interest" description="Disordered" evidence="4">
    <location>
        <begin position="1"/>
        <end position="23"/>
    </location>
</feature>
<dbReference type="GO" id="GO:0005524">
    <property type="term" value="F:ATP binding"/>
    <property type="evidence" value="ECO:0007669"/>
    <property type="project" value="UniProtKB-UniRule"/>
</dbReference>
<evidence type="ECO:0000256" key="4">
    <source>
        <dbReference type="SAM" id="MobiDB-lite"/>
    </source>
</evidence>
<feature type="region of interest" description="Disordered" evidence="4">
    <location>
        <begin position="337"/>
        <end position="446"/>
    </location>
</feature>
<dbReference type="FunFam" id="2.20.70.10:FF:000017">
    <property type="entry name" value="E3 ubiquitin-protein ligase"/>
    <property type="match status" value="1"/>
</dbReference>
<dbReference type="AlphaFoldDB" id="A0A2P6NGX3"/>
<feature type="domain" description="Protein kinase" evidence="5">
    <location>
        <begin position="548"/>
        <end position="817"/>
    </location>
</feature>
<dbReference type="STRING" id="1890364.A0A2P6NGX3"/>
<dbReference type="EMBL" id="MDYQ01000087">
    <property type="protein sequence ID" value="PRP83203.1"/>
    <property type="molecule type" value="Genomic_DNA"/>
</dbReference>
<dbReference type="SUPFAM" id="SSF51045">
    <property type="entry name" value="WW domain"/>
    <property type="match status" value="3"/>
</dbReference>
<feature type="compositionally biased region" description="Basic and acidic residues" evidence="4">
    <location>
        <begin position="383"/>
        <end position="396"/>
    </location>
</feature>
<dbReference type="InParanoid" id="A0A2P6NGX3"/>
<dbReference type="InterPro" id="IPR017441">
    <property type="entry name" value="Protein_kinase_ATP_BS"/>
</dbReference>
<dbReference type="PROSITE" id="PS50020">
    <property type="entry name" value="WW_DOMAIN_2"/>
    <property type="match status" value="3"/>
</dbReference>
<feature type="compositionally biased region" description="Basic and acidic residues" evidence="4">
    <location>
        <begin position="358"/>
        <end position="374"/>
    </location>
</feature>
<evidence type="ECO:0000313" key="7">
    <source>
        <dbReference type="EMBL" id="PRP83203.1"/>
    </source>
</evidence>
<dbReference type="PROSITE" id="PS50011">
    <property type="entry name" value="PROTEIN_KINASE_DOM"/>
    <property type="match status" value="1"/>
</dbReference>
<feature type="compositionally biased region" description="Basic and acidic residues" evidence="4">
    <location>
        <begin position="403"/>
        <end position="413"/>
    </location>
</feature>
<feature type="region of interest" description="Disordered" evidence="4">
    <location>
        <begin position="43"/>
        <end position="147"/>
    </location>
</feature>
<feature type="region of interest" description="Disordered" evidence="4">
    <location>
        <begin position="162"/>
        <end position="243"/>
    </location>
</feature>
<dbReference type="PRINTS" id="PR00109">
    <property type="entry name" value="TYRKINASE"/>
</dbReference>
<dbReference type="InterPro" id="IPR000719">
    <property type="entry name" value="Prot_kinase_dom"/>
</dbReference>
<dbReference type="PROSITE" id="PS00107">
    <property type="entry name" value="PROTEIN_KINASE_ATP"/>
    <property type="match status" value="1"/>
</dbReference>
<dbReference type="PROSITE" id="PS00109">
    <property type="entry name" value="PROTEIN_KINASE_TYR"/>
    <property type="match status" value="1"/>
</dbReference>
<evidence type="ECO:0000256" key="2">
    <source>
        <dbReference type="ARBA" id="ARBA00051243"/>
    </source>
</evidence>
<dbReference type="Pfam" id="PF00397">
    <property type="entry name" value="WW"/>
    <property type="match status" value="2"/>
</dbReference>
<feature type="domain" description="WW" evidence="6">
    <location>
        <begin position="459"/>
        <end position="492"/>
    </location>
</feature>
<keyword evidence="3" id="KW-0547">Nucleotide-binding</keyword>
<feature type="domain" description="WW" evidence="6">
    <location>
        <begin position="499"/>
        <end position="532"/>
    </location>
</feature>
<reference evidence="7 8" key="1">
    <citation type="journal article" date="2018" name="Genome Biol. Evol.">
        <title>Multiple Roots of Fruiting Body Formation in Amoebozoa.</title>
        <authorList>
            <person name="Hillmann F."/>
            <person name="Forbes G."/>
            <person name="Novohradska S."/>
            <person name="Ferling I."/>
            <person name="Riege K."/>
            <person name="Groth M."/>
            <person name="Westermann M."/>
            <person name="Marz M."/>
            <person name="Spaller T."/>
            <person name="Winckler T."/>
            <person name="Schaap P."/>
            <person name="Glockner G."/>
        </authorList>
    </citation>
    <scope>NUCLEOTIDE SEQUENCE [LARGE SCALE GENOMIC DNA]</scope>
    <source>
        <strain evidence="7 8">Jena</strain>
    </source>
</reference>
<feature type="compositionally biased region" description="Polar residues" evidence="4">
    <location>
        <begin position="206"/>
        <end position="219"/>
    </location>
</feature>
<proteinExistence type="predicted"/>
<dbReference type="InterPro" id="IPR008266">
    <property type="entry name" value="Tyr_kinase_AS"/>
</dbReference>
<feature type="compositionally biased region" description="Low complexity" evidence="4">
    <location>
        <begin position="220"/>
        <end position="231"/>
    </location>
</feature>
<dbReference type="PANTHER" id="PTHR24416:SF631">
    <property type="entry name" value="SERINE_THREONINE_TYROSINE KINASE 1"/>
    <property type="match status" value="1"/>
</dbReference>
<dbReference type="OrthoDB" id="1668230at2759"/>
<dbReference type="InterPro" id="IPR001202">
    <property type="entry name" value="WW_dom"/>
</dbReference>
<dbReference type="PROSITE" id="PS01159">
    <property type="entry name" value="WW_DOMAIN_1"/>
    <property type="match status" value="1"/>
</dbReference>
<sequence>MSNHHYFYPHLERPEPRPQPLPPGWEERIAKTGRIYFVDHNTRSTTFKDPRTDPNLISPPLANHHPESTAPHIITTNTPPSTTVAALISPTNTMGRSDSPSRSRALSTGNTKKTPPPLPPTRPKKMVSEKHKVQASKSNPTSPPESKMKKFMSLLHVPSQKALAPPTNVTPAASVPQPSKVSNVPTPNYSSPNRYPSGTLVGYSSREVSPQSTMRPTLGSSSSFPSYSSRDASPDSTPRHAVENSFGGVITMDTTTFDRPRGSIGLSAVRNHGVSPEYDDEYDDRSYVEDDNARDAYLRNNLNDFQDGYEEEVNQDYYSANRSVPFDKLEHLGSGYGDYTYRDHSDSDNSSTPNKRRTVSEHHPPTHARSDPDVSGKSSYSSELHRSDPVDLHRSSPDLGRLSLHDRTPDLHRSTPNLQPTNPQPTNLQLANRGDRSSGDAWAQMSPRNFPYEVDHMMSPLPSGFEQCKDNKGRVYYVNHIEKNTTFENPRLWRGRDPLQLPRGWERKFDGDGIVYYVDHLYRRCTYQPKEVIPHLGADRWHIPYDAIQLEDKIGMGNFGEVYKAKWKSAICVVKKLKANSRQAREEFQKESQKMMMLGNHPNVVTMYGVCDDLERPLCIVTEYVEGGGLDGYLKRHQMDIDLATSLKLLEEIAHGMWHLHDMHIIHCDLASRNILVTRRGRGLVAKIADFGLSKTEFDSDRTSMIPIRWASPEALSPQRILHKPGDVWSFGVVMWEILEAGDIPYSEFDNTTIVHKVCEEGWRLPKPLQVYCPDELYELMLECWREADKRPTFSQLSERLAQITATDIDMKTSIFFCFALIALAAAGTADKRDLLGGLPIVGGLLGGAGGSNNGLLGLPIGNLLNILPLNSILGGNSILGNLLGDQLVGSILGGLLGGKGVAVAASYSSTTFVHANVAANIAIDLPTQAGLLAPITSLLGSVLPVSSILPGVLGSTTVLSVQSTVDVQISVGVCADIKVSLPAGCVPLLTSESIYATAQVGIKIDVSAEVLAAVSLVTPVLGFDGNGAVGLLKFDGVNYTQCAAFWDQKAGRIVANLDAKAVAGTYIFVSIKANI</sequence>
<feature type="compositionally biased region" description="Basic and acidic residues" evidence="4">
    <location>
        <begin position="43"/>
        <end position="52"/>
    </location>
</feature>
<comment type="caution">
    <text evidence="7">The sequence shown here is derived from an EMBL/GenBank/DDBJ whole genome shotgun (WGS) entry which is preliminary data.</text>
</comment>
<protein>
    <submittedName>
        <fullName evidence="7">Ephrin type-A receptor 3</fullName>
    </submittedName>
</protein>
<evidence type="ECO:0000256" key="3">
    <source>
        <dbReference type="PROSITE-ProRule" id="PRU10141"/>
    </source>
</evidence>
<dbReference type="InterPro" id="IPR036020">
    <property type="entry name" value="WW_dom_sf"/>
</dbReference>
<organism evidence="7 8">
    <name type="scientific">Planoprotostelium fungivorum</name>
    <dbReference type="NCBI Taxonomy" id="1890364"/>
    <lineage>
        <taxon>Eukaryota</taxon>
        <taxon>Amoebozoa</taxon>
        <taxon>Evosea</taxon>
        <taxon>Variosea</taxon>
        <taxon>Cavosteliida</taxon>
        <taxon>Cavosteliaceae</taxon>
        <taxon>Planoprotostelium</taxon>
    </lineage>
</organism>
<dbReference type="GO" id="GO:0004714">
    <property type="term" value="F:transmembrane receptor protein tyrosine kinase activity"/>
    <property type="evidence" value="ECO:0007669"/>
    <property type="project" value="UniProtKB-EC"/>
</dbReference>
<name>A0A2P6NGX3_9EUKA</name>
<dbReference type="Proteomes" id="UP000241769">
    <property type="component" value="Unassembled WGS sequence"/>
</dbReference>
<dbReference type="Gene3D" id="2.20.70.10">
    <property type="match status" value="3"/>
</dbReference>
<feature type="domain" description="WW" evidence="6">
    <location>
        <begin position="19"/>
        <end position="52"/>
    </location>
</feature>
<dbReference type="SUPFAM" id="SSF56112">
    <property type="entry name" value="Protein kinase-like (PK-like)"/>
    <property type="match status" value="1"/>
</dbReference>
<dbReference type="InterPro" id="IPR050122">
    <property type="entry name" value="RTK"/>
</dbReference>
<evidence type="ECO:0000256" key="1">
    <source>
        <dbReference type="ARBA" id="ARBA00004167"/>
    </source>
</evidence>
<dbReference type="CDD" id="cd00192">
    <property type="entry name" value="PTKc"/>
    <property type="match status" value="1"/>
</dbReference>
<feature type="compositionally biased region" description="Low complexity" evidence="4">
    <location>
        <begin position="415"/>
        <end position="430"/>
    </location>
</feature>
<comment type="subcellular location">
    <subcellularLocation>
        <location evidence="1">Membrane</location>
        <topology evidence="1">Single-pass membrane protein</topology>
    </subcellularLocation>
</comment>
<keyword evidence="3" id="KW-0067">ATP-binding</keyword>
<dbReference type="InterPro" id="IPR011009">
    <property type="entry name" value="Kinase-like_dom_sf"/>
</dbReference>
<accession>A0A2P6NGX3</accession>
<dbReference type="CDD" id="cd00201">
    <property type="entry name" value="WW"/>
    <property type="match status" value="3"/>
</dbReference>
<feature type="compositionally biased region" description="Polar residues" evidence="4">
    <location>
        <begin position="167"/>
        <end position="196"/>
    </location>
</feature>
<dbReference type="InterPro" id="IPR001245">
    <property type="entry name" value="Ser-Thr/Tyr_kinase_cat_dom"/>
</dbReference>
<dbReference type="PANTHER" id="PTHR24416">
    <property type="entry name" value="TYROSINE-PROTEIN KINASE RECEPTOR"/>
    <property type="match status" value="1"/>
</dbReference>
<gene>
    <name evidence="7" type="ORF">PROFUN_09367</name>
</gene>
<comment type="catalytic activity">
    <reaction evidence="2">
        <text>L-tyrosyl-[protein] + ATP = O-phospho-L-tyrosyl-[protein] + ADP + H(+)</text>
        <dbReference type="Rhea" id="RHEA:10596"/>
        <dbReference type="Rhea" id="RHEA-COMP:10136"/>
        <dbReference type="Rhea" id="RHEA-COMP:20101"/>
        <dbReference type="ChEBI" id="CHEBI:15378"/>
        <dbReference type="ChEBI" id="CHEBI:30616"/>
        <dbReference type="ChEBI" id="CHEBI:46858"/>
        <dbReference type="ChEBI" id="CHEBI:61978"/>
        <dbReference type="ChEBI" id="CHEBI:456216"/>
        <dbReference type="EC" id="2.7.10.1"/>
    </reaction>
</comment>
<dbReference type="SMART" id="SM00456">
    <property type="entry name" value="WW"/>
    <property type="match status" value="3"/>
</dbReference>
<dbReference type="GO" id="GO:0005886">
    <property type="term" value="C:plasma membrane"/>
    <property type="evidence" value="ECO:0007669"/>
    <property type="project" value="TreeGrafter"/>
</dbReference>
<keyword evidence="8" id="KW-1185">Reference proteome</keyword>